<reference evidence="11" key="1">
    <citation type="journal article" date="2019" name="Int. J. Syst. Evol. Microbiol.">
        <title>The Global Catalogue of Microorganisms (GCM) 10K type strain sequencing project: providing services to taxonomists for standard genome sequencing and annotation.</title>
        <authorList>
            <consortium name="The Broad Institute Genomics Platform"/>
            <consortium name="The Broad Institute Genome Sequencing Center for Infectious Disease"/>
            <person name="Wu L."/>
            <person name="Ma J."/>
        </authorList>
    </citation>
    <scope>NUCLEOTIDE SEQUENCE [LARGE SCALE GENOMIC DNA]</scope>
    <source>
        <strain evidence="11">CCUG 59778</strain>
    </source>
</reference>
<accession>A0ABV8X4R7</accession>
<organism evidence="10 11">
    <name type="scientific">Chungangia koreensis</name>
    <dbReference type="NCBI Taxonomy" id="752657"/>
    <lineage>
        <taxon>Bacteria</taxon>
        <taxon>Bacillati</taxon>
        <taxon>Bacillota</taxon>
        <taxon>Bacilli</taxon>
        <taxon>Lactobacillales</taxon>
        <taxon>Chungangia</taxon>
    </lineage>
</organism>
<dbReference type="RefSeq" id="WP_378153431.1">
    <property type="nucleotide sequence ID" value="NZ_JBHSEC010000007.1"/>
</dbReference>
<keyword evidence="7" id="KW-0449">Lipoprotein</keyword>
<comment type="caution">
    <text evidence="10">The sequence shown here is derived from an EMBL/GenBank/DDBJ whole genome shotgun (WGS) entry which is preliminary data.</text>
</comment>
<evidence type="ECO:0000256" key="5">
    <source>
        <dbReference type="ARBA" id="ARBA00023136"/>
    </source>
</evidence>
<keyword evidence="4" id="KW-0732">Signal</keyword>
<dbReference type="InterPro" id="IPR008844">
    <property type="entry name" value="Spore_GerAC-like"/>
</dbReference>
<name>A0ABV8X4R7_9LACT</name>
<dbReference type="PANTHER" id="PTHR35789:SF1">
    <property type="entry name" value="SPORE GERMINATION PROTEIN B3"/>
    <property type="match status" value="1"/>
</dbReference>
<sequence length="372" mass="42426">MLRKLRIKPFFFILFVLIPLLTSCGFKDIDKNAFVSAIGIDRSDHEDKPYKVTLKLFVPTSSFKQQSEPQYAFITKEGKTIGDAIRLMEAESEKKLELGHSKIILFGEDILEKDLKEMADYLMRRADIQLISWVAVGRPSAEEILMAQSATESATYPSLYNFFDATGTLSPYIVTTNLFEFRRTYLEKGVHPVLPIIVFDQKESNYKIDKSLILVKKGERVELSPEETKIFNILLNFATKTDITIQDGSNFSALASIDKYKTKLKIRYNESGKATVIVDLSMIGTIIESGSTIRGKELPEVDRMAEEELKEDLTKFLKKISEEGADPLGLGLKYRSSRLHQNIDYKQWQQAYRHLNIDLNIKVSLKSTGMTY</sequence>
<dbReference type="Gene3D" id="6.20.190.10">
    <property type="entry name" value="Nutrient germinant receptor protein C, domain 1"/>
    <property type="match status" value="1"/>
</dbReference>
<feature type="domain" description="Spore germination protein N-terminal" evidence="9">
    <location>
        <begin position="27"/>
        <end position="197"/>
    </location>
</feature>
<keyword evidence="6" id="KW-0564">Palmitate</keyword>
<evidence type="ECO:0000313" key="11">
    <source>
        <dbReference type="Proteomes" id="UP001595817"/>
    </source>
</evidence>
<proteinExistence type="inferred from homology"/>
<evidence type="ECO:0000256" key="6">
    <source>
        <dbReference type="ARBA" id="ARBA00023139"/>
    </source>
</evidence>
<evidence type="ECO:0000256" key="3">
    <source>
        <dbReference type="ARBA" id="ARBA00022544"/>
    </source>
</evidence>
<dbReference type="InterPro" id="IPR057336">
    <property type="entry name" value="GerAC_N"/>
</dbReference>
<dbReference type="Gene3D" id="3.30.300.210">
    <property type="entry name" value="Nutrient germinant receptor protein C, domain 3"/>
    <property type="match status" value="1"/>
</dbReference>
<evidence type="ECO:0000259" key="9">
    <source>
        <dbReference type="Pfam" id="PF25198"/>
    </source>
</evidence>
<evidence type="ECO:0000256" key="1">
    <source>
        <dbReference type="ARBA" id="ARBA00004635"/>
    </source>
</evidence>
<dbReference type="Pfam" id="PF05504">
    <property type="entry name" value="Spore_GerAC"/>
    <property type="match status" value="1"/>
</dbReference>
<dbReference type="PANTHER" id="PTHR35789">
    <property type="entry name" value="SPORE GERMINATION PROTEIN B3"/>
    <property type="match status" value="1"/>
</dbReference>
<evidence type="ECO:0000256" key="7">
    <source>
        <dbReference type="ARBA" id="ARBA00023288"/>
    </source>
</evidence>
<evidence type="ECO:0000313" key="10">
    <source>
        <dbReference type="EMBL" id="MFC4410034.1"/>
    </source>
</evidence>
<evidence type="ECO:0000256" key="4">
    <source>
        <dbReference type="ARBA" id="ARBA00022729"/>
    </source>
</evidence>
<protein>
    <submittedName>
        <fullName evidence="10">Ger(X)C family spore germination protein</fullName>
    </submittedName>
</protein>
<keyword evidence="11" id="KW-1185">Reference proteome</keyword>
<dbReference type="Pfam" id="PF25198">
    <property type="entry name" value="Spore_GerAC_N"/>
    <property type="match status" value="1"/>
</dbReference>
<keyword evidence="3" id="KW-0309">Germination</keyword>
<dbReference type="NCBIfam" id="TIGR02887">
    <property type="entry name" value="spore_ger_x_C"/>
    <property type="match status" value="1"/>
</dbReference>
<gene>
    <name evidence="10" type="ORF">ACFOZY_06235</name>
</gene>
<dbReference type="PROSITE" id="PS51257">
    <property type="entry name" value="PROKAR_LIPOPROTEIN"/>
    <property type="match status" value="1"/>
</dbReference>
<feature type="domain" description="Spore germination GerAC-like C-terminal" evidence="8">
    <location>
        <begin position="222"/>
        <end position="369"/>
    </location>
</feature>
<keyword evidence="5" id="KW-0472">Membrane</keyword>
<dbReference type="InterPro" id="IPR046953">
    <property type="entry name" value="Spore_GerAC-like_C"/>
</dbReference>
<dbReference type="Proteomes" id="UP001595817">
    <property type="component" value="Unassembled WGS sequence"/>
</dbReference>
<dbReference type="InterPro" id="IPR038501">
    <property type="entry name" value="Spore_GerAC_C_sf"/>
</dbReference>
<comment type="similarity">
    <text evidence="2">Belongs to the GerABKC lipoprotein family.</text>
</comment>
<dbReference type="EMBL" id="JBHSEC010000007">
    <property type="protein sequence ID" value="MFC4410034.1"/>
    <property type="molecule type" value="Genomic_DNA"/>
</dbReference>
<comment type="subcellular location">
    <subcellularLocation>
        <location evidence="1">Membrane</location>
        <topology evidence="1">Lipid-anchor</topology>
    </subcellularLocation>
</comment>
<evidence type="ECO:0000259" key="8">
    <source>
        <dbReference type="Pfam" id="PF05504"/>
    </source>
</evidence>
<evidence type="ECO:0000256" key="2">
    <source>
        <dbReference type="ARBA" id="ARBA00007886"/>
    </source>
</evidence>